<dbReference type="PANTHER" id="PTHR23132:SF23">
    <property type="entry name" value="D-ALANINE--D-ALANINE LIGASE B"/>
    <property type="match status" value="1"/>
</dbReference>
<evidence type="ECO:0000313" key="3">
    <source>
        <dbReference type="EMBL" id="MFB2894761.1"/>
    </source>
</evidence>
<sequence>MTNFQAFPIPKKKLLVWAFIPYKITEQGLIGEFYDNPGYRQELASVFAELGIKWKWQPITLENMQAVVEEVVASSRDYTPVVLNYCDGFDEVDGYPGLSVIKLLEAKGIIFTGADSNFEYLTISKIRMKRALVEAGVATARYEVISDPNCIPGICQRLGSPLIVKPSISTASEGIWLDSVVQNDEQIGLQVQRLANKEHGKQCPLNSIFVERFINGPEFAVFLIGNF</sequence>
<dbReference type="RefSeq" id="WP_413264405.1">
    <property type="nucleotide sequence ID" value="NZ_JBHFNR010000127.1"/>
</dbReference>
<dbReference type="InterPro" id="IPR011761">
    <property type="entry name" value="ATP-grasp"/>
</dbReference>
<proteinExistence type="predicted"/>
<keyword evidence="1" id="KW-0547">Nucleotide-binding</keyword>
<dbReference type="Proteomes" id="UP001576784">
    <property type="component" value="Unassembled WGS sequence"/>
</dbReference>
<dbReference type="PANTHER" id="PTHR23132">
    <property type="entry name" value="D-ALANINE--D-ALANINE LIGASE"/>
    <property type="match status" value="1"/>
</dbReference>
<dbReference type="EMBL" id="JBHFNR010000127">
    <property type="protein sequence ID" value="MFB2894761.1"/>
    <property type="molecule type" value="Genomic_DNA"/>
</dbReference>
<gene>
    <name evidence="3" type="ORF">ACE1CI_17770</name>
</gene>
<dbReference type="SUPFAM" id="SSF56059">
    <property type="entry name" value="Glutathione synthetase ATP-binding domain-like"/>
    <property type="match status" value="1"/>
</dbReference>
<evidence type="ECO:0000259" key="2">
    <source>
        <dbReference type="PROSITE" id="PS50975"/>
    </source>
</evidence>
<name>A0ABV4XSR0_9CYAN</name>
<comment type="caution">
    <text evidence="3">The sequence shown here is derived from an EMBL/GenBank/DDBJ whole genome shotgun (WGS) entry which is preliminary data.</text>
</comment>
<feature type="domain" description="ATP-grasp" evidence="2">
    <location>
        <begin position="129"/>
        <end position="175"/>
    </location>
</feature>
<organism evidence="3 4">
    <name type="scientific">Floridaenema flaviceps BLCC-F50</name>
    <dbReference type="NCBI Taxonomy" id="3153642"/>
    <lineage>
        <taxon>Bacteria</taxon>
        <taxon>Bacillati</taxon>
        <taxon>Cyanobacteriota</taxon>
        <taxon>Cyanophyceae</taxon>
        <taxon>Oscillatoriophycideae</taxon>
        <taxon>Aerosakkonematales</taxon>
        <taxon>Aerosakkonemataceae</taxon>
        <taxon>Floridanema</taxon>
        <taxon>Floridanema flaviceps</taxon>
    </lineage>
</organism>
<reference evidence="3 4" key="1">
    <citation type="submission" date="2024-09" db="EMBL/GenBank/DDBJ databases">
        <title>Floridaenema gen nov. (Aerosakkonemataceae, Aerosakkonematales ord. nov., Cyanobacteria) from benthic tropical and subtropical fresh waters, with the description of four new species.</title>
        <authorList>
            <person name="Moretto J.A."/>
            <person name="Berthold D.E."/>
            <person name="Lefler F.W."/>
            <person name="Huang I.-S."/>
            <person name="Laughinghouse H. IV."/>
        </authorList>
    </citation>
    <scope>NUCLEOTIDE SEQUENCE [LARGE SCALE GENOMIC DNA]</scope>
    <source>
        <strain evidence="3 4">BLCC-F50</strain>
    </source>
</reference>
<protein>
    <recommendedName>
        <fullName evidence="2">ATP-grasp domain-containing protein</fullName>
    </recommendedName>
</protein>
<evidence type="ECO:0000313" key="4">
    <source>
        <dbReference type="Proteomes" id="UP001576784"/>
    </source>
</evidence>
<keyword evidence="1" id="KW-0067">ATP-binding</keyword>
<dbReference type="Gene3D" id="3.30.470.20">
    <property type="entry name" value="ATP-grasp fold, B domain"/>
    <property type="match status" value="1"/>
</dbReference>
<dbReference type="PROSITE" id="PS50975">
    <property type="entry name" value="ATP_GRASP"/>
    <property type="match status" value="1"/>
</dbReference>
<accession>A0ABV4XSR0</accession>
<evidence type="ECO:0000256" key="1">
    <source>
        <dbReference type="PROSITE-ProRule" id="PRU00409"/>
    </source>
</evidence>
<keyword evidence="4" id="KW-1185">Reference proteome</keyword>